<evidence type="ECO:0000256" key="1">
    <source>
        <dbReference type="ARBA" id="ARBA00004496"/>
    </source>
</evidence>
<dbReference type="AlphaFoldDB" id="A0A9X4LNA2"/>
<evidence type="ECO:0000256" key="2">
    <source>
        <dbReference type="ARBA" id="ARBA00022490"/>
    </source>
</evidence>
<feature type="active site" evidence="9">
    <location>
        <position position="209"/>
    </location>
</feature>
<feature type="active site" evidence="9">
    <location>
        <position position="281"/>
    </location>
</feature>
<name>A0A9X4LNA2_9BURK</name>
<feature type="active site" evidence="9">
    <location>
        <position position="304"/>
    </location>
</feature>
<dbReference type="Proteomes" id="UP001152766">
    <property type="component" value="Unassembled WGS sequence"/>
</dbReference>
<keyword evidence="3 9" id="KW-0132">Cell division</keyword>
<dbReference type="InterPro" id="IPR004107">
    <property type="entry name" value="Integrase_SAM-like_N"/>
</dbReference>
<reference evidence="13" key="1">
    <citation type="submission" date="2019-02" db="EMBL/GenBank/DDBJ databases">
        <title>Draft genome of the type strain Pelomonas aquatica CCUG 52575T.</title>
        <authorList>
            <person name="Gomila M."/>
            <person name="Lalucat J."/>
        </authorList>
    </citation>
    <scope>NUCLEOTIDE SEQUENCE</scope>
    <source>
        <strain evidence="13">CCUG 52575</strain>
    </source>
</reference>
<feature type="domain" description="Core-binding (CB)" evidence="12">
    <location>
        <begin position="26"/>
        <end position="114"/>
    </location>
</feature>
<evidence type="ECO:0000256" key="6">
    <source>
        <dbReference type="ARBA" id="ARBA00023125"/>
    </source>
</evidence>
<dbReference type="SUPFAM" id="SSF56349">
    <property type="entry name" value="DNA breaking-rejoining enzymes"/>
    <property type="match status" value="1"/>
</dbReference>
<accession>A0A9X4LNA2</accession>
<dbReference type="GO" id="GO:0005737">
    <property type="term" value="C:cytoplasm"/>
    <property type="evidence" value="ECO:0007669"/>
    <property type="project" value="UniProtKB-SubCell"/>
</dbReference>
<comment type="caution">
    <text evidence="13">The sequence shown here is derived from an EMBL/GenBank/DDBJ whole genome shotgun (WGS) entry which is preliminary data.</text>
</comment>
<dbReference type="InterPro" id="IPR002104">
    <property type="entry name" value="Integrase_catalytic"/>
</dbReference>
<sequence length="334" mass="35883">MGQAGRRAAPSRPDVPVGDRPTYPAAEGPQLLADFGEFLQHARVQQRLSPRTLRIYTDGLERLQAMLAEAAIDARALSLAQARRLAALLHREGLAPKSIALLLSVWRSAYRWLGLQGRVALNPFDGLKAPKAPKPLPKALGVDDAVQLASHVPDEVPDSRLEARDRAMVELLYGAGLRSAELIGLDVRASGHAAGWVDLQSAEVHVLGKGGKRRSTPLGRAAAEALQAWLAVREQVAAAGEPALFVGARGHRVAGSTLRAMLSARAVAAGSPAHVHPHMLRHSFASHLLQSSGDLRAVQELLGHAHITTTQVYTQLDHQHLARIYDAAHPRAKK</sequence>
<dbReference type="PANTHER" id="PTHR30349:SF81">
    <property type="entry name" value="TYROSINE RECOMBINASE XERC"/>
    <property type="match status" value="1"/>
</dbReference>
<dbReference type="GO" id="GO:0007059">
    <property type="term" value="P:chromosome segregation"/>
    <property type="evidence" value="ECO:0007669"/>
    <property type="project" value="UniProtKB-UniRule"/>
</dbReference>
<evidence type="ECO:0000256" key="4">
    <source>
        <dbReference type="ARBA" id="ARBA00022829"/>
    </source>
</evidence>
<dbReference type="GO" id="GO:0051301">
    <property type="term" value="P:cell division"/>
    <property type="evidence" value="ECO:0007669"/>
    <property type="project" value="UniProtKB-KW"/>
</dbReference>
<evidence type="ECO:0000259" key="11">
    <source>
        <dbReference type="PROSITE" id="PS51898"/>
    </source>
</evidence>
<dbReference type="InterPro" id="IPR050090">
    <property type="entry name" value="Tyrosine_recombinase_XerCD"/>
</dbReference>
<gene>
    <name evidence="9" type="primary">xerC</name>
    <name evidence="13" type="ORF">EXJ73_16690</name>
</gene>
<dbReference type="EMBL" id="SGUG01000027">
    <property type="protein sequence ID" value="MDG0864100.1"/>
    <property type="molecule type" value="Genomic_DNA"/>
</dbReference>
<keyword evidence="6 9" id="KW-0238">DNA-binding</keyword>
<feature type="region of interest" description="Disordered" evidence="10">
    <location>
        <begin position="1"/>
        <end position="23"/>
    </location>
</feature>
<evidence type="ECO:0000256" key="3">
    <source>
        <dbReference type="ARBA" id="ARBA00022618"/>
    </source>
</evidence>
<protein>
    <recommendedName>
        <fullName evidence="9">Tyrosine recombinase XerC</fullName>
    </recommendedName>
</protein>
<dbReference type="HAMAP" id="MF_01808">
    <property type="entry name" value="Recomb_XerC_XerD"/>
    <property type="match status" value="1"/>
</dbReference>
<keyword evidence="7 9" id="KW-0233">DNA recombination</keyword>
<evidence type="ECO:0000256" key="7">
    <source>
        <dbReference type="ARBA" id="ARBA00023172"/>
    </source>
</evidence>
<dbReference type="GO" id="GO:0006313">
    <property type="term" value="P:DNA transposition"/>
    <property type="evidence" value="ECO:0007669"/>
    <property type="project" value="UniProtKB-UniRule"/>
</dbReference>
<dbReference type="InterPro" id="IPR044068">
    <property type="entry name" value="CB"/>
</dbReference>
<dbReference type="GO" id="GO:0009037">
    <property type="term" value="F:tyrosine-based site-specific recombinase activity"/>
    <property type="evidence" value="ECO:0007669"/>
    <property type="project" value="UniProtKB-UniRule"/>
</dbReference>
<dbReference type="InterPro" id="IPR010998">
    <property type="entry name" value="Integrase_recombinase_N"/>
</dbReference>
<dbReference type="RefSeq" id="WP_378990720.1">
    <property type="nucleotide sequence ID" value="NZ_JAPPUW010000016.1"/>
</dbReference>
<feature type="domain" description="Tyr recombinase" evidence="11">
    <location>
        <begin position="135"/>
        <end position="326"/>
    </location>
</feature>
<keyword evidence="14" id="KW-1185">Reference proteome</keyword>
<evidence type="ECO:0000256" key="10">
    <source>
        <dbReference type="SAM" id="MobiDB-lite"/>
    </source>
</evidence>
<dbReference type="PANTHER" id="PTHR30349">
    <property type="entry name" value="PHAGE INTEGRASE-RELATED"/>
    <property type="match status" value="1"/>
</dbReference>
<evidence type="ECO:0000256" key="5">
    <source>
        <dbReference type="ARBA" id="ARBA00022908"/>
    </source>
</evidence>
<feature type="active site" evidence="9">
    <location>
        <position position="178"/>
    </location>
</feature>
<keyword evidence="5 9" id="KW-0229">DNA integration</keyword>
<dbReference type="PROSITE" id="PS51898">
    <property type="entry name" value="TYR_RECOMBINASE"/>
    <property type="match status" value="1"/>
</dbReference>
<dbReference type="SUPFAM" id="SSF47823">
    <property type="entry name" value="lambda integrase-like, N-terminal domain"/>
    <property type="match status" value="1"/>
</dbReference>
<comment type="similarity">
    <text evidence="9">Belongs to the 'phage' integrase family. XerC subfamily.</text>
</comment>
<keyword evidence="4 9" id="KW-0159">Chromosome partition</keyword>
<dbReference type="InterPro" id="IPR013762">
    <property type="entry name" value="Integrase-like_cat_sf"/>
</dbReference>
<proteinExistence type="inferred from homology"/>
<dbReference type="Gene3D" id="1.10.443.10">
    <property type="entry name" value="Intergrase catalytic core"/>
    <property type="match status" value="1"/>
</dbReference>
<dbReference type="InterPro" id="IPR011010">
    <property type="entry name" value="DNA_brk_join_enz"/>
</dbReference>
<evidence type="ECO:0000256" key="9">
    <source>
        <dbReference type="HAMAP-Rule" id="MF_01808"/>
    </source>
</evidence>
<keyword evidence="8 9" id="KW-0131">Cell cycle</keyword>
<comment type="subcellular location">
    <subcellularLocation>
        <location evidence="1 9">Cytoplasm</location>
    </subcellularLocation>
</comment>
<dbReference type="Pfam" id="PF02899">
    <property type="entry name" value="Phage_int_SAM_1"/>
    <property type="match status" value="1"/>
</dbReference>
<organism evidence="13 14">
    <name type="scientific">Pelomonas aquatica</name>
    <dbReference type="NCBI Taxonomy" id="431058"/>
    <lineage>
        <taxon>Bacteria</taxon>
        <taxon>Pseudomonadati</taxon>
        <taxon>Pseudomonadota</taxon>
        <taxon>Betaproteobacteria</taxon>
        <taxon>Burkholderiales</taxon>
        <taxon>Sphaerotilaceae</taxon>
        <taxon>Roseateles</taxon>
    </lineage>
</organism>
<dbReference type="InterPro" id="IPR023009">
    <property type="entry name" value="Tyrosine_recombinase_XerC/XerD"/>
</dbReference>
<evidence type="ECO:0000256" key="8">
    <source>
        <dbReference type="ARBA" id="ARBA00023306"/>
    </source>
</evidence>
<keyword evidence="2 9" id="KW-0963">Cytoplasm</keyword>
<dbReference type="Pfam" id="PF00589">
    <property type="entry name" value="Phage_integrase"/>
    <property type="match status" value="1"/>
</dbReference>
<comment type="function">
    <text evidence="9">Site-specific tyrosine recombinase, which acts by catalyzing the cutting and rejoining of the recombining DNA molecules. The XerC-XerD complex is essential to convert dimers of the bacterial chromosome into monomers to permit their segregation at cell division. It also contributes to the segregational stability of plasmids.</text>
</comment>
<dbReference type="GO" id="GO:0003677">
    <property type="term" value="F:DNA binding"/>
    <property type="evidence" value="ECO:0007669"/>
    <property type="project" value="UniProtKB-UniRule"/>
</dbReference>
<evidence type="ECO:0000313" key="13">
    <source>
        <dbReference type="EMBL" id="MDG0864100.1"/>
    </source>
</evidence>
<comment type="subunit">
    <text evidence="9">Forms a cyclic heterotetrameric complex composed of two molecules of XerC and two molecules of XerD.</text>
</comment>
<evidence type="ECO:0000259" key="12">
    <source>
        <dbReference type="PROSITE" id="PS51900"/>
    </source>
</evidence>
<dbReference type="Gene3D" id="1.10.150.130">
    <property type="match status" value="1"/>
</dbReference>
<feature type="active site" evidence="9">
    <location>
        <position position="278"/>
    </location>
</feature>
<evidence type="ECO:0000313" key="14">
    <source>
        <dbReference type="Proteomes" id="UP001152766"/>
    </source>
</evidence>
<feature type="active site" description="O-(3'-phospho-DNA)-tyrosine intermediate" evidence="9">
    <location>
        <position position="313"/>
    </location>
</feature>
<dbReference type="PROSITE" id="PS51900">
    <property type="entry name" value="CB"/>
    <property type="match status" value="1"/>
</dbReference>